<dbReference type="AlphaFoldDB" id="A0A8C3TCU1"/>
<evidence type="ECO:0000256" key="2">
    <source>
        <dbReference type="ARBA" id="ARBA00023054"/>
    </source>
</evidence>
<dbReference type="InterPro" id="IPR026179">
    <property type="entry name" value="Slain"/>
</dbReference>
<feature type="compositionally biased region" description="Polar residues" evidence="3">
    <location>
        <begin position="408"/>
        <end position="418"/>
    </location>
</feature>
<feature type="compositionally biased region" description="Polar residues" evidence="3">
    <location>
        <begin position="486"/>
        <end position="495"/>
    </location>
</feature>
<dbReference type="GO" id="GO:0007020">
    <property type="term" value="P:microtubule nucleation"/>
    <property type="evidence" value="ECO:0007669"/>
    <property type="project" value="TreeGrafter"/>
</dbReference>
<evidence type="ECO:0000313" key="5">
    <source>
        <dbReference type="Proteomes" id="UP000694403"/>
    </source>
</evidence>
<name>A0A8C3TCU1_CHESE</name>
<accession>A0A8C3TCU1</accession>
<keyword evidence="2" id="KW-0175">Coiled coil</keyword>
<feature type="compositionally biased region" description="Low complexity" evidence="3">
    <location>
        <begin position="289"/>
        <end position="305"/>
    </location>
</feature>
<proteinExistence type="inferred from homology"/>
<dbReference type="PANTHER" id="PTHR22406">
    <property type="entry name" value="NASCENT POLYPEPTIDE-ASSOCIATED COMPLEX SUBUNIT ALPHA, MUSCLE-SPECIFIC FORM"/>
    <property type="match status" value="1"/>
</dbReference>
<reference evidence="4" key="2">
    <citation type="submission" date="2025-09" db="UniProtKB">
        <authorList>
            <consortium name="Ensembl"/>
        </authorList>
    </citation>
    <scope>IDENTIFICATION</scope>
</reference>
<dbReference type="Pfam" id="PF15301">
    <property type="entry name" value="SLAIN"/>
    <property type="match status" value="1"/>
</dbReference>
<dbReference type="PANTHER" id="PTHR22406:SF4">
    <property type="entry name" value="SLAIN MOTIF-CONTAINING PROTEIN 2"/>
    <property type="match status" value="1"/>
</dbReference>
<feature type="compositionally biased region" description="Low complexity" evidence="3">
    <location>
        <begin position="197"/>
        <end position="211"/>
    </location>
</feature>
<feature type="compositionally biased region" description="Polar residues" evidence="3">
    <location>
        <begin position="234"/>
        <end position="250"/>
    </location>
</feature>
<evidence type="ECO:0000256" key="3">
    <source>
        <dbReference type="SAM" id="MobiDB-lite"/>
    </source>
</evidence>
<feature type="region of interest" description="Disordered" evidence="3">
    <location>
        <begin position="284"/>
        <end position="575"/>
    </location>
</feature>
<feature type="compositionally biased region" description="Low complexity" evidence="3">
    <location>
        <begin position="84"/>
        <end position="95"/>
    </location>
</feature>
<keyword evidence="5" id="KW-1185">Reference proteome</keyword>
<feature type="compositionally biased region" description="Basic and acidic residues" evidence="3">
    <location>
        <begin position="565"/>
        <end position="575"/>
    </location>
</feature>
<feature type="compositionally biased region" description="Acidic residues" evidence="3">
    <location>
        <begin position="310"/>
        <end position="322"/>
    </location>
</feature>
<dbReference type="Proteomes" id="UP000694403">
    <property type="component" value="Unplaced"/>
</dbReference>
<evidence type="ECO:0000313" key="4">
    <source>
        <dbReference type="Ensembl" id="ENSCSRP00000026043.1"/>
    </source>
</evidence>
<dbReference type="GO" id="GO:0035371">
    <property type="term" value="C:microtubule plus-end"/>
    <property type="evidence" value="ECO:0007669"/>
    <property type="project" value="TreeGrafter"/>
</dbReference>
<protein>
    <submittedName>
        <fullName evidence="4">SLAIN motif family member 2</fullName>
    </submittedName>
</protein>
<feature type="region of interest" description="Disordered" evidence="3">
    <location>
        <begin position="197"/>
        <end position="258"/>
    </location>
</feature>
<feature type="region of interest" description="Disordered" evidence="3">
    <location>
        <begin position="21"/>
        <end position="99"/>
    </location>
</feature>
<sequence>MEDINSNVNADAEVRKLQELVKKLEKQNEQLRSRSGPPASPKRLPSGSGAATPSPRGDLPLGLESRCLSPRAGARQPPAEETRGGPAAAAAGEEGSFLDEVEPLRLDELERLASCEEDETGWLYTSPKKKLTPVQKSVSPLVWCRQVLDYPSPDIECAKKSLIHRLEQIMSVLKRPSLYSNPFSAVSYTSSYSPNASSPYSSGFNSPSSTPVKPPLVKQLVFPGSSGHFKSSADRNPSLSPQSSIDSELSASEMDEDSIGSNYKLTNVTDVQILARMQEESLRQEYAATTSRRSSGSSCNSTRRGTFSDQELDAQSLEDEEDSTHHAVHPAVNKFSPSPRNSPWPSPKQSPRNSPRSRSPARGLEYSRVSPQPMISRLQQPRLSLQGHPTDLQTSNVKSEEKLRRSLPNLSRTSNIHAESVKNSRSDSNFQVPNGGIPRIQPQASAIPSPSKFRSPAAPSPLALRQPVKAFSNHGPGSSAAPPEATQLTHSSSSPGPLAAQNSGSPSPASSINSTTLTRPAGTTGARSGLPRPSAPSAGGIPVPRSKLAQPVRRSLPAPKSYGNMKDESWKDGCY</sequence>
<dbReference type="GO" id="GO:0031122">
    <property type="term" value="P:cytoplasmic microtubule organization"/>
    <property type="evidence" value="ECO:0007669"/>
    <property type="project" value="TreeGrafter"/>
</dbReference>
<feature type="compositionally biased region" description="Low complexity" evidence="3">
    <location>
        <begin position="499"/>
        <end position="514"/>
    </location>
</feature>
<reference evidence="4" key="1">
    <citation type="submission" date="2025-08" db="UniProtKB">
        <authorList>
            <consortium name="Ensembl"/>
        </authorList>
    </citation>
    <scope>IDENTIFICATION</scope>
</reference>
<evidence type="ECO:0000256" key="1">
    <source>
        <dbReference type="ARBA" id="ARBA00006652"/>
    </source>
</evidence>
<dbReference type="GO" id="GO:0031116">
    <property type="term" value="P:positive regulation of microtubule polymerization"/>
    <property type="evidence" value="ECO:0007669"/>
    <property type="project" value="TreeGrafter"/>
</dbReference>
<dbReference type="Ensembl" id="ENSCSRT00000027130.1">
    <property type="protein sequence ID" value="ENSCSRP00000026043.1"/>
    <property type="gene ID" value="ENSCSRG00000019376.1"/>
</dbReference>
<feature type="compositionally biased region" description="Basic and acidic residues" evidence="3">
    <location>
        <begin position="21"/>
        <end position="32"/>
    </location>
</feature>
<feature type="compositionally biased region" description="Low complexity" evidence="3">
    <location>
        <begin position="349"/>
        <end position="362"/>
    </location>
</feature>
<organism evidence="4 5">
    <name type="scientific">Chelydra serpentina</name>
    <name type="common">Snapping turtle</name>
    <name type="synonym">Testudo serpentina</name>
    <dbReference type="NCBI Taxonomy" id="8475"/>
    <lineage>
        <taxon>Eukaryota</taxon>
        <taxon>Metazoa</taxon>
        <taxon>Chordata</taxon>
        <taxon>Craniata</taxon>
        <taxon>Vertebrata</taxon>
        <taxon>Euteleostomi</taxon>
        <taxon>Archelosauria</taxon>
        <taxon>Testudinata</taxon>
        <taxon>Testudines</taxon>
        <taxon>Cryptodira</taxon>
        <taxon>Durocryptodira</taxon>
        <taxon>Americhelydia</taxon>
        <taxon>Chelydroidea</taxon>
        <taxon>Chelydridae</taxon>
        <taxon>Chelydra</taxon>
    </lineage>
</organism>
<comment type="similarity">
    <text evidence="1">Belongs to the SLAIN motif-containing family.</text>
</comment>